<feature type="signal peptide" evidence="1">
    <location>
        <begin position="1"/>
        <end position="30"/>
    </location>
</feature>
<evidence type="ECO:0000313" key="3">
    <source>
        <dbReference type="Proteomes" id="UP000251186"/>
    </source>
</evidence>
<organism evidence="2 3">
    <name type="scientific">Brevundimonas vesicularis</name>
    <name type="common">Pseudomonas vesicularis</name>
    <dbReference type="NCBI Taxonomy" id="41276"/>
    <lineage>
        <taxon>Bacteria</taxon>
        <taxon>Pseudomonadati</taxon>
        <taxon>Pseudomonadota</taxon>
        <taxon>Alphaproteobacteria</taxon>
        <taxon>Caulobacterales</taxon>
        <taxon>Caulobacteraceae</taxon>
        <taxon>Brevundimonas</taxon>
    </lineage>
</organism>
<dbReference type="Pfam" id="PF07027">
    <property type="entry name" value="DUF1318"/>
    <property type="match status" value="1"/>
</dbReference>
<dbReference type="RefSeq" id="WP_112863928.1">
    <property type="nucleotide sequence ID" value="NZ_UAQP01000030.1"/>
</dbReference>
<protein>
    <submittedName>
        <fullName evidence="2">Uncharacterized protein conserved in bacteria</fullName>
    </submittedName>
</protein>
<dbReference type="AlphaFoldDB" id="A0A2X1C3T1"/>
<sequence length="198" mass="21853">MLALKRSSWLVLLLALAACVTVNIYFPAAAAEKAADQIIEDIWQGAENAPLPPQASNDRHWDEPMRRALVAVVSMSSRTAYAQDIDFNANSAEISAIKSRMSARFGKIRPYYASGAIGFADNGYVVLRDASVVPMPERGQAQQLVNAENADRKALYAAIAKANNQPGWADQIRQVFAQRWIEQAESGWWVESGGWKQK</sequence>
<dbReference type="Proteomes" id="UP000251186">
    <property type="component" value="Unassembled WGS sequence"/>
</dbReference>
<dbReference type="InterPro" id="IPR008309">
    <property type="entry name" value="YdbL"/>
</dbReference>
<gene>
    <name evidence="2" type="ORF">NCTC11166_03403</name>
</gene>
<dbReference type="PROSITE" id="PS51257">
    <property type="entry name" value="PROKAR_LIPOPROTEIN"/>
    <property type="match status" value="1"/>
</dbReference>
<keyword evidence="1" id="KW-0732">Signal</keyword>
<name>A0A2X1C3T1_BREVE</name>
<proteinExistence type="predicted"/>
<evidence type="ECO:0000256" key="1">
    <source>
        <dbReference type="SAM" id="SignalP"/>
    </source>
</evidence>
<reference evidence="2 3" key="1">
    <citation type="submission" date="2018-06" db="EMBL/GenBank/DDBJ databases">
        <authorList>
            <consortium name="Pathogen Informatics"/>
            <person name="Doyle S."/>
        </authorList>
    </citation>
    <scope>NUCLEOTIDE SEQUENCE [LARGE SCALE GENOMIC DNA]</scope>
    <source>
        <strain evidence="2 3">NCTC11166</strain>
    </source>
</reference>
<evidence type="ECO:0000313" key="2">
    <source>
        <dbReference type="EMBL" id="SPU57694.1"/>
    </source>
</evidence>
<feature type="chain" id="PRO_5015894644" evidence="1">
    <location>
        <begin position="31"/>
        <end position="198"/>
    </location>
</feature>
<accession>A0A2X1C3T1</accession>
<dbReference type="EMBL" id="UAQP01000030">
    <property type="protein sequence ID" value="SPU57694.1"/>
    <property type="molecule type" value="Genomic_DNA"/>
</dbReference>